<dbReference type="InterPro" id="IPR031475">
    <property type="entry name" value="NBD_C"/>
</dbReference>
<dbReference type="Pfam" id="PF17042">
    <property type="entry name" value="NBD_C"/>
    <property type="match status" value="1"/>
</dbReference>
<feature type="domain" description="Four-carbon acid sugar kinase nucleotide binding" evidence="8">
    <location>
        <begin position="249"/>
        <end position="409"/>
    </location>
</feature>
<keyword evidence="10" id="KW-1185">Reference proteome</keyword>
<dbReference type="InterPro" id="IPR010737">
    <property type="entry name" value="4-carb_acid_sugar_kinase_N"/>
</dbReference>
<evidence type="ECO:0000256" key="1">
    <source>
        <dbReference type="ARBA" id="ARBA00005715"/>
    </source>
</evidence>
<reference evidence="10" key="1">
    <citation type="submission" date="2016-10" db="EMBL/GenBank/DDBJ databases">
        <authorList>
            <person name="Varghese N."/>
            <person name="Submissions S."/>
        </authorList>
    </citation>
    <scope>NUCLEOTIDE SEQUENCE [LARGE SCALE GENOMIC DNA]</scope>
    <source>
        <strain evidence="10">CGMCC 1.10369</strain>
    </source>
</reference>
<dbReference type="OrthoDB" id="9778478at2"/>
<gene>
    <name evidence="9" type="ORF">SAMN04488053_104112</name>
</gene>
<keyword evidence="2" id="KW-0808">Transferase</keyword>
<keyword evidence="5" id="KW-0067">ATP-binding</keyword>
<dbReference type="AlphaFoldDB" id="A0A1H0EXT2"/>
<evidence type="ECO:0000259" key="8">
    <source>
        <dbReference type="Pfam" id="PF17042"/>
    </source>
</evidence>
<dbReference type="RefSeq" id="WP_090842548.1">
    <property type="nucleotide sequence ID" value="NZ_FNIL01000004.1"/>
</dbReference>
<dbReference type="InterPro" id="IPR042213">
    <property type="entry name" value="NBD_C_sf"/>
</dbReference>
<feature type="domain" description="Four-carbon acid sugar kinase N-terminal" evidence="7">
    <location>
        <begin position="4"/>
        <end position="224"/>
    </location>
</feature>
<keyword evidence="4" id="KW-0418">Kinase</keyword>
<dbReference type="Gene3D" id="3.40.50.10840">
    <property type="entry name" value="Putative sugar-binding, N-terminal domain"/>
    <property type="match status" value="1"/>
</dbReference>
<comment type="similarity">
    <text evidence="1">Belongs to the four-carbon acid sugar kinase family.</text>
</comment>
<evidence type="ECO:0000256" key="6">
    <source>
        <dbReference type="ARBA" id="ARBA00023277"/>
    </source>
</evidence>
<name>A0A1H0EXT2_9BACI</name>
<dbReference type="Gene3D" id="3.40.980.20">
    <property type="entry name" value="Four-carbon acid sugar kinase, nucleotide binding domain"/>
    <property type="match status" value="1"/>
</dbReference>
<evidence type="ECO:0000313" key="9">
    <source>
        <dbReference type="EMBL" id="SDN87161.1"/>
    </source>
</evidence>
<dbReference type="Pfam" id="PF07005">
    <property type="entry name" value="SBD_N"/>
    <property type="match status" value="1"/>
</dbReference>
<dbReference type="EMBL" id="FNIL01000004">
    <property type="protein sequence ID" value="SDN87161.1"/>
    <property type="molecule type" value="Genomic_DNA"/>
</dbReference>
<evidence type="ECO:0000256" key="4">
    <source>
        <dbReference type="ARBA" id="ARBA00022777"/>
    </source>
</evidence>
<dbReference type="Proteomes" id="UP000198778">
    <property type="component" value="Unassembled WGS sequence"/>
</dbReference>
<dbReference type="InterPro" id="IPR037051">
    <property type="entry name" value="4-carb_acid_sugar_kinase_N_sf"/>
</dbReference>
<keyword evidence="3" id="KW-0547">Nucleotide-binding</keyword>
<dbReference type="STRING" id="745820.SAMN04488053_104112"/>
<evidence type="ECO:0000256" key="2">
    <source>
        <dbReference type="ARBA" id="ARBA00022679"/>
    </source>
</evidence>
<evidence type="ECO:0000256" key="5">
    <source>
        <dbReference type="ARBA" id="ARBA00022840"/>
    </source>
</evidence>
<evidence type="ECO:0000256" key="3">
    <source>
        <dbReference type="ARBA" id="ARBA00022741"/>
    </source>
</evidence>
<accession>A0A1H0EXT2</accession>
<proteinExistence type="inferred from homology"/>
<sequence length="422" mass="47594">MNFTIIADDLTGACDTGVQLVDYNLKPSVVLNLENDNNEISTIVVNTDSRELTPEKAYERVLTFCRSLKRDYNSSFIYKKIDSTMRGNIGAEINALYDYYLPDFIFVVPGHPANGRQIINGYHMLNKTLLHQSEVAADPTNPILESDIKTIVEKQTEKEVAHLFSEDINAGREKLGKKLKEFKRRGIHYITVDSLHEEDLRKIAEFLHIQPYKIICAGSAGLLNYIPETFGLKKEEKKEVKIESKGPKLFVIGSMSKHGRLQLNNLLESEAVEAIEVSITKEFDEDEKNRIIAVTNQAFKNEKDIVLYSSTDIKQSEVFCEMTGRTKEEASLEFSRILGEYALHLVENLGVECLFLTGGETAYQVMKKLGVSRLILLDELEAGVPICSVDSYKKMHVITKAGSFGSQDVMLKALNRFRYATG</sequence>
<dbReference type="GO" id="GO:0005524">
    <property type="term" value="F:ATP binding"/>
    <property type="evidence" value="ECO:0007669"/>
    <property type="project" value="UniProtKB-KW"/>
</dbReference>
<protein>
    <submittedName>
        <fullName evidence="9">Uncharacterized conserved protein YgbK, DUF1537 family</fullName>
    </submittedName>
</protein>
<dbReference type="SUPFAM" id="SSF142764">
    <property type="entry name" value="YgbK-like"/>
    <property type="match status" value="1"/>
</dbReference>
<organism evidence="9 10">
    <name type="scientific">Alkalicoccus daliensis</name>
    <dbReference type="NCBI Taxonomy" id="745820"/>
    <lineage>
        <taxon>Bacteria</taxon>
        <taxon>Bacillati</taxon>
        <taxon>Bacillota</taxon>
        <taxon>Bacilli</taxon>
        <taxon>Bacillales</taxon>
        <taxon>Bacillaceae</taxon>
        <taxon>Alkalicoccus</taxon>
    </lineage>
</organism>
<evidence type="ECO:0000313" key="10">
    <source>
        <dbReference type="Proteomes" id="UP000198778"/>
    </source>
</evidence>
<evidence type="ECO:0000259" key="7">
    <source>
        <dbReference type="Pfam" id="PF07005"/>
    </source>
</evidence>
<dbReference type="GO" id="GO:0016301">
    <property type="term" value="F:kinase activity"/>
    <property type="evidence" value="ECO:0007669"/>
    <property type="project" value="UniProtKB-KW"/>
</dbReference>
<keyword evidence="6" id="KW-0119">Carbohydrate metabolism</keyword>